<dbReference type="AlphaFoldDB" id="A0A2X2ETM9"/>
<evidence type="ECO:0000259" key="2">
    <source>
        <dbReference type="PROSITE" id="PS50937"/>
    </source>
</evidence>
<name>A0A2X2ETM9_PSELU</name>
<dbReference type="PROSITE" id="PS50937">
    <property type="entry name" value="HTH_MERR_2"/>
    <property type="match status" value="1"/>
</dbReference>
<evidence type="ECO:0000313" key="6">
    <source>
        <dbReference type="Proteomes" id="UP000626180"/>
    </source>
</evidence>
<dbReference type="PRINTS" id="PR00040">
    <property type="entry name" value="HTHMERR"/>
</dbReference>
<dbReference type="GO" id="GO:0003700">
    <property type="term" value="F:DNA-binding transcription factor activity"/>
    <property type="evidence" value="ECO:0007669"/>
    <property type="project" value="InterPro"/>
</dbReference>
<proteinExistence type="predicted"/>
<dbReference type="Proteomes" id="UP000250443">
    <property type="component" value="Unassembled WGS sequence"/>
</dbReference>
<dbReference type="GO" id="GO:0046872">
    <property type="term" value="F:metal ion binding"/>
    <property type="evidence" value="ECO:0007669"/>
    <property type="project" value="InterPro"/>
</dbReference>
<gene>
    <name evidence="4" type="primary">cadR_2</name>
    <name evidence="3" type="synonym">cadR</name>
    <name evidence="3" type="ORF">IRZ65_01025</name>
    <name evidence="4" type="ORF">NCTC11842_03495</name>
</gene>
<dbReference type="Pfam" id="PF13411">
    <property type="entry name" value="MerR_1"/>
    <property type="match status" value="1"/>
</dbReference>
<dbReference type="EMBL" id="JADMCD010000001">
    <property type="protein sequence ID" value="MBF8639263.1"/>
    <property type="molecule type" value="Genomic_DNA"/>
</dbReference>
<evidence type="ECO:0000313" key="5">
    <source>
        <dbReference type="Proteomes" id="UP000250443"/>
    </source>
</evidence>
<dbReference type="GeneID" id="300267172"/>
<accession>A0A2X2ETM9</accession>
<dbReference type="InterPro" id="IPR009061">
    <property type="entry name" value="DNA-bd_dom_put_sf"/>
</dbReference>
<dbReference type="InterPro" id="IPR000551">
    <property type="entry name" value="MerR-type_HTH_dom"/>
</dbReference>
<dbReference type="PROSITE" id="PS00552">
    <property type="entry name" value="HTH_MERR_1"/>
    <property type="match status" value="1"/>
</dbReference>
<organism evidence="4 5">
    <name type="scientific">Pseudomonas luteola</name>
    <dbReference type="NCBI Taxonomy" id="47886"/>
    <lineage>
        <taxon>Bacteria</taxon>
        <taxon>Pseudomonadati</taxon>
        <taxon>Pseudomonadota</taxon>
        <taxon>Gammaproteobacteria</taxon>
        <taxon>Pseudomonadales</taxon>
        <taxon>Pseudomonadaceae</taxon>
        <taxon>Pseudomonas</taxon>
    </lineage>
</organism>
<keyword evidence="1" id="KW-0238">DNA-binding</keyword>
<reference evidence="3 6" key="2">
    <citation type="submission" date="2020-10" db="EMBL/GenBank/DDBJ databases">
        <title>Genome sequences of Pseudomonas isolates.</title>
        <authorList>
            <person name="Wessels L."/>
            <person name="Reich F."/>
            <person name="Hammerl J."/>
        </authorList>
    </citation>
    <scope>NUCLEOTIDE SEQUENCE [LARGE SCALE GENOMIC DNA]</scope>
    <source>
        <strain evidence="3 6">20-MO00624-0</strain>
    </source>
</reference>
<dbReference type="InterPro" id="IPR047057">
    <property type="entry name" value="MerR_fam"/>
</dbReference>
<dbReference type="RefSeq" id="WP_010797438.1">
    <property type="nucleotide sequence ID" value="NZ_CP069262.1"/>
</dbReference>
<sequence>MKIGELASRTGCSVETIRYYEREGLLPAPVRSAGNYRQYSEAHLERLTFVRHCRSLDMTQDEIRSLLQLRDQPEPDCCRVNDLIEDHIHHVEVRIRELTELRRQLMALRQQCSGKVSSDICGIIRELQQPAGPSAIEEACSHAGHDHVPGVHRR</sequence>
<dbReference type="CDD" id="cd04784">
    <property type="entry name" value="HTH_CadR-PbrR"/>
    <property type="match status" value="1"/>
</dbReference>
<evidence type="ECO:0000313" key="4">
    <source>
        <dbReference type="EMBL" id="SPZ09910.1"/>
    </source>
</evidence>
<reference evidence="4 5" key="1">
    <citation type="submission" date="2018-06" db="EMBL/GenBank/DDBJ databases">
        <authorList>
            <consortium name="Pathogen Informatics"/>
            <person name="Doyle S."/>
        </authorList>
    </citation>
    <scope>NUCLEOTIDE SEQUENCE [LARGE SCALE GENOMIC DNA]</scope>
    <source>
        <strain evidence="4 5">NCTC11842</strain>
    </source>
</reference>
<dbReference type="GO" id="GO:0003677">
    <property type="term" value="F:DNA binding"/>
    <property type="evidence" value="ECO:0007669"/>
    <property type="project" value="UniProtKB-KW"/>
</dbReference>
<protein>
    <submittedName>
        <fullName evidence="3">Cd(II)/Pb(II)-responsive transcriptional regulator</fullName>
    </submittedName>
    <submittedName>
        <fullName evidence="4">MerR family transcriptional regulator CadR</fullName>
    </submittedName>
</protein>
<dbReference type="Proteomes" id="UP000626180">
    <property type="component" value="Unassembled WGS sequence"/>
</dbReference>
<dbReference type="SMART" id="SM00422">
    <property type="entry name" value="HTH_MERR"/>
    <property type="match status" value="1"/>
</dbReference>
<dbReference type="Gene3D" id="1.10.1660.10">
    <property type="match status" value="1"/>
</dbReference>
<dbReference type="PANTHER" id="PTHR30204">
    <property type="entry name" value="REDOX-CYCLING DRUG-SENSING TRANSCRIPTIONAL ACTIVATOR SOXR"/>
    <property type="match status" value="1"/>
</dbReference>
<feature type="domain" description="HTH merR-type" evidence="2">
    <location>
        <begin position="1"/>
        <end position="69"/>
    </location>
</feature>
<dbReference type="GO" id="GO:0045893">
    <property type="term" value="P:positive regulation of DNA-templated transcription"/>
    <property type="evidence" value="ECO:0007669"/>
    <property type="project" value="InterPro"/>
</dbReference>
<dbReference type="InterPro" id="IPR011791">
    <property type="entry name" value="CadR-PbrR"/>
</dbReference>
<dbReference type="PANTHER" id="PTHR30204:SF92">
    <property type="entry name" value="HTH-TYPE TRANSCRIPTIONAL REGULATOR ZNTR"/>
    <property type="match status" value="1"/>
</dbReference>
<keyword evidence="6" id="KW-1185">Reference proteome</keyword>
<dbReference type="EMBL" id="UAUF01000013">
    <property type="protein sequence ID" value="SPZ09910.1"/>
    <property type="molecule type" value="Genomic_DNA"/>
</dbReference>
<evidence type="ECO:0000256" key="1">
    <source>
        <dbReference type="ARBA" id="ARBA00023125"/>
    </source>
</evidence>
<dbReference type="NCBIfam" id="TIGR02047">
    <property type="entry name" value="CadR-PbrR"/>
    <property type="match status" value="1"/>
</dbReference>
<evidence type="ECO:0000313" key="3">
    <source>
        <dbReference type="EMBL" id="MBF8639263.1"/>
    </source>
</evidence>
<dbReference type="SUPFAM" id="SSF46955">
    <property type="entry name" value="Putative DNA-binding domain"/>
    <property type="match status" value="1"/>
</dbReference>